<dbReference type="Pfam" id="PF01381">
    <property type="entry name" value="HTH_3"/>
    <property type="match status" value="1"/>
</dbReference>
<evidence type="ECO:0000313" key="9">
    <source>
        <dbReference type="EMBL" id="SHG50791.1"/>
    </source>
</evidence>
<dbReference type="STRING" id="280093.SAMN05443373_102215"/>
<dbReference type="GO" id="GO:0005829">
    <property type="term" value="C:cytosol"/>
    <property type="evidence" value="ECO:0007669"/>
    <property type="project" value="TreeGrafter"/>
</dbReference>
<dbReference type="PANTHER" id="PTHR46797">
    <property type="entry name" value="HTH-TYPE TRANSCRIPTIONAL REGULATOR"/>
    <property type="match status" value="1"/>
</dbReference>
<keyword evidence="2 6" id="KW-0812">Transmembrane</keyword>
<dbReference type="InterPro" id="IPR001387">
    <property type="entry name" value="Cro/C1-type_HTH"/>
</dbReference>
<dbReference type="CDD" id="cd00093">
    <property type="entry name" value="HTH_XRE"/>
    <property type="match status" value="1"/>
</dbReference>
<keyword evidence="11" id="KW-1185">Reference proteome</keyword>
<evidence type="ECO:0000256" key="5">
    <source>
        <dbReference type="ARBA" id="ARBA00023136"/>
    </source>
</evidence>
<dbReference type="Proteomes" id="UP000237771">
    <property type="component" value="Unassembled WGS sequence"/>
</dbReference>
<dbReference type="GO" id="GO:0003677">
    <property type="term" value="F:DNA binding"/>
    <property type="evidence" value="ECO:0007669"/>
    <property type="project" value="UniProtKB-KW"/>
</dbReference>
<accession>A0A1M5KDL3</accession>
<feature type="domain" description="HTH cro/C1-type" evidence="7">
    <location>
        <begin position="8"/>
        <end position="62"/>
    </location>
</feature>
<proteinExistence type="predicted"/>
<evidence type="ECO:0000256" key="2">
    <source>
        <dbReference type="ARBA" id="ARBA00022692"/>
    </source>
</evidence>
<protein>
    <submittedName>
        <fullName evidence="8">Tic20 family protein</fullName>
    </submittedName>
    <submittedName>
        <fullName evidence="9">Uncharacterized conserved protein, Tic20 family</fullName>
    </submittedName>
</protein>
<dbReference type="EMBL" id="FQWO01000002">
    <property type="protein sequence ID" value="SHG50791.1"/>
    <property type="molecule type" value="Genomic_DNA"/>
</dbReference>
<feature type="transmembrane region" description="Helical" evidence="6">
    <location>
        <begin position="146"/>
        <end position="169"/>
    </location>
</feature>
<dbReference type="PANTHER" id="PTHR46797:SF1">
    <property type="entry name" value="METHYLPHOSPHONATE SYNTHASE"/>
    <property type="match status" value="1"/>
</dbReference>
<keyword evidence="5 6" id="KW-0472">Membrane</keyword>
<dbReference type="SUPFAM" id="SSF47413">
    <property type="entry name" value="lambda repressor-like DNA-binding domains"/>
    <property type="match status" value="1"/>
</dbReference>
<reference evidence="9" key="2">
    <citation type="submission" date="2016-11" db="EMBL/GenBank/DDBJ databases">
        <authorList>
            <person name="Jaros S."/>
            <person name="Januszkiewicz K."/>
            <person name="Wedrychowicz H."/>
        </authorList>
    </citation>
    <scope>NUCLEOTIDE SEQUENCE [LARGE SCALE GENOMIC DNA]</scope>
    <source>
        <strain evidence="9">DSM 19729</strain>
    </source>
</reference>
<gene>
    <name evidence="8" type="ORF">BC624_102215</name>
    <name evidence="9" type="ORF">SAMN05443373_102215</name>
</gene>
<evidence type="ECO:0000256" key="6">
    <source>
        <dbReference type="SAM" id="Phobius"/>
    </source>
</evidence>
<dbReference type="Pfam" id="PF09685">
    <property type="entry name" value="MamF_MmsF"/>
    <property type="match status" value="1"/>
</dbReference>
<dbReference type="AlphaFoldDB" id="A0A1M5KDL3"/>
<comment type="subcellular location">
    <subcellularLocation>
        <location evidence="1">Membrane</location>
        <topology evidence="1">Multi-pass membrane protein</topology>
    </subcellularLocation>
</comment>
<feature type="transmembrane region" description="Helical" evidence="6">
    <location>
        <begin position="121"/>
        <end position="140"/>
    </location>
</feature>
<dbReference type="InterPro" id="IPR050807">
    <property type="entry name" value="TransReg_Diox_bact_type"/>
</dbReference>
<dbReference type="RefSeq" id="WP_072940412.1">
    <property type="nucleotide sequence ID" value="NZ_FQWO01000002.1"/>
</dbReference>
<keyword evidence="3 6" id="KW-1133">Transmembrane helix</keyword>
<dbReference type="SMART" id="SM00530">
    <property type="entry name" value="HTH_XRE"/>
    <property type="match status" value="1"/>
</dbReference>
<feature type="transmembrane region" description="Helical" evidence="6">
    <location>
        <begin position="73"/>
        <end position="100"/>
    </location>
</feature>
<dbReference type="OrthoDB" id="1357763at2"/>
<dbReference type="InterPro" id="IPR019109">
    <property type="entry name" value="MamF_MmsF"/>
</dbReference>
<dbReference type="EMBL" id="PVUB01000002">
    <property type="protein sequence ID" value="PRZ26251.1"/>
    <property type="molecule type" value="Genomic_DNA"/>
</dbReference>
<reference evidence="10" key="1">
    <citation type="submission" date="2016-11" db="EMBL/GenBank/DDBJ databases">
        <authorList>
            <person name="Varghese N."/>
            <person name="Submissions S."/>
        </authorList>
    </citation>
    <scope>NUCLEOTIDE SEQUENCE [LARGE SCALE GENOMIC DNA]</scope>
    <source>
        <strain evidence="10">DSM 19729</strain>
    </source>
</reference>
<evidence type="ECO:0000313" key="10">
    <source>
        <dbReference type="Proteomes" id="UP000184384"/>
    </source>
</evidence>
<sequence length="188" mass="21823">METIGTKISKIRKQKGMSQEELSDFSKINLRTLQRIEKDENEPRGNTLKQICEVLKINIEELVDYGKVEDNSYLIFLHLSIISNIIIPLGNIILPLILWLNKRDSIIEVNNQGKNILNFQIFFSIISNPILIIAVLSKIMHLKLGIVSIFLVYYSFTFLNICYSIYIAIKIKSNSIRKYYPNPIKFLK</sequence>
<dbReference type="Proteomes" id="UP000184384">
    <property type="component" value="Unassembled WGS sequence"/>
</dbReference>
<evidence type="ECO:0000313" key="11">
    <source>
        <dbReference type="Proteomes" id="UP000237771"/>
    </source>
</evidence>
<reference evidence="8 11" key="3">
    <citation type="submission" date="2018-03" db="EMBL/GenBank/DDBJ databases">
        <title>Genomic Encyclopedia of Archaeal and Bacterial Type Strains, Phase II (KMG-II): from individual species to whole genera.</title>
        <authorList>
            <person name="Goeker M."/>
        </authorList>
    </citation>
    <scope>NUCLEOTIDE SEQUENCE [LARGE SCALE GENOMIC DNA]</scope>
    <source>
        <strain evidence="8 11">DSM 17797</strain>
    </source>
</reference>
<dbReference type="GO" id="GO:0003700">
    <property type="term" value="F:DNA-binding transcription factor activity"/>
    <property type="evidence" value="ECO:0007669"/>
    <property type="project" value="TreeGrafter"/>
</dbReference>
<evidence type="ECO:0000256" key="1">
    <source>
        <dbReference type="ARBA" id="ARBA00004141"/>
    </source>
</evidence>
<keyword evidence="4" id="KW-0238">DNA-binding</keyword>
<evidence type="ECO:0000256" key="3">
    <source>
        <dbReference type="ARBA" id="ARBA00022989"/>
    </source>
</evidence>
<evidence type="ECO:0000256" key="4">
    <source>
        <dbReference type="ARBA" id="ARBA00023125"/>
    </source>
</evidence>
<dbReference type="Gene3D" id="1.10.260.40">
    <property type="entry name" value="lambda repressor-like DNA-binding domains"/>
    <property type="match status" value="1"/>
</dbReference>
<evidence type="ECO:0000259" key="7">
    <source>
        <dbReference type="PROSITE" id="PS50943"/>
    </source>
</evidence>
<dbReference type="PROSITE" id="PS50943">
    <property type="entry name" value="HTH_CROC1"/>
    <property type="match status" value="1"/>
</dbReference>
<name>A0A1M5KDL3_9FLAO</name>
<organism evidence="9 10">
    <name type="scientific">Flavobacterium granuli</name>
    <dbReference type="NCBI Taxonomy" id="280093"/>
    <lineage>
        <taxon>Bacteria</taxon>
        <taxon>Pseudomonadati</taxon>
        <taxon>Bacteroidota</taxon>
        <taxon>Flavobacteriia</taxon>
        <taxon>Flavobacteriales</taxon>
        <taxon>Flavobacteriaceae</taxon>
        <taxon>Flavobacterium</taxon>
    </lineage>
</organism>
<evidence type="ECO:0000313" key="8">
    <source>
        <dbReference type="EMBL" id="PRZ26251.1"/>
    </source>
</evidence>
<dbReference type="InterPro" id="IPR010982">
    <property type="entry name" value="Lambda_DNA-bd_dom_sf"/>
</dbReference>